<dbReference type="PANTHER" id="PTHR33362">
    <property type="entry name" value="SIALIC ACID TRAP TRANSPORTER PERMEASE PROTEIN SIAT-RELATED"/>
    <property type="match status" value="1"/>
</dbReference>
<feature type="transmembrane region" description="Helical" evidence="7">
    <location>
        <begin position="319"/>
        <end position="349"/>
    </location>
</feature>
<evidence type="ECO:0000256" key="2">
    <source>
        <dbReference type="ARBA" id="ARBA00022475"/>
    </source>
</evidence>
<feature type="transmembrane region" description="Helical" evidence="7">
    <location>
        <begin position="240"/>
        <end position="260"/>
    </location>
</feature>
<evidence type="ECO:0000256" key="7">
    <source>
        <dbReference type="SAM" id="Phobius"/>
    </source>
</evidence>
<keyword evidence="3" id="KW-0997">Cell inner membrane</keyword>
<feature type="transmembrane region" description="Helical" evidence="7">
    <location>
        <begin position="6"/>
        <end position="36"/>
    </location>
</feature>
<evidence type="ECO:0000256" key="6">
    <source>
        <dbReference type="ARBA" id="ARBA00023136"/>
    </source>
</evidence>
<dbReference type="RefSeq" id="WP_190996856.1">
    <property type="nucleotide sequence ID" value="NZ_JACXSI010000005.1"/>
</dbReference>
<feature type="transmembrane region" description="Helical" evidence="7">
    <location>
        <begin position="173"/>
        <end position="195"/>
    </location>
</feature>
<evidence type="ECO:0000256" key="3">
    <source>
        <dbReference type="ARBA" id="ARBA00022519"/>
    </source>
</evidence>
<keyword evidence="6 7" id="KW-0472">Membrane</keyword>
<comment type="caution">
    <text evidence="9">The sequence shown here is derived from an EMBL/GenBank/DDBJ whole genome shotgun (WGS) entry which is preliminary data.</text>
</comment>
<proteinExistence type="predicted"/>
<keyword evidence="10" id="KW-1185">Reference proteome</keyword>
<dbReference type="InterPro" id="IPR004681">
    <property type="entry name" value="TRAP_DctM"/>
</dbReference>
<dbReference type="AlphaFoldDB" id="A0A927CX77"/>
<feature type="transmembrane region" description="Helical" evidence="7">
    <location>
        <begin position="216"/>
        <end position="234"/>
    </location>
</feature>
<evidence type="ECO:0000256" key="5">
    <source>
        <dbReference type="ARBA" id="ARBA00022989"/>
    </source>
</evidence>
<keyword evidence="5 7" id="KW-1133">Transmembrane helix</keyword>
<reference evidence="9" key="1">
    <citation type="submission" date="2020-09" db="EMBL/GenBank/DDBJ databases">
        <title>Bacillus faecalis sp. nov., a moderately halophilic bacterium isolated from cow faeces.</title>
        <authorList>
            <person name="Jiang L."/>
            <person name="Lee J."/>
        </authorList>
    </citation>
    <scope>NUCLEOTIDE SEQUENCE</scope>
    <source>
        <strain evidence="9">AGMB 02131</strain>
    </source>
</reference>
<accession>A0A927CX77</accession>
<dbReference type="Proteomes" id="UP000602076">
    <property type="component" value="Unassembled WGS sequence"/>
</dbReference>
<dbReference type="PIRSF" id="PIRSF006066">
    <property type="entry name" value="HI0050"/>
    <property type="match status" value="1"/>
</dbReference>
<dbReference type="InterPro" id="IPR010656">
    <property type="entry name" value="DctM"/>
</dbReference>
<evidence type="ECO:0000313" key="10">
    <source>
        <dbReference type="Proteomes" id="UP000602076"/>
    </source>
</evidence>
<keyword evidence="4 7" id="KW-0812">Transmembrane</keyword>
<evidence type="ECO:0000256" key="1">
    <source>
        <dbReference type="ARBA" id="ARBA00004429"/>
    </source>
</evidence>
<sequence>MMISIIAILVLFLLIFLQMPISFSLFIVGFIGIWYLKGFEVANSVIHLAPLRGVLSNDVAALPLFILIGAFALSAGIAKDGFTAARLWLGKLPGGLGVATVAASSVFAACSGSSIAGAVTMGKLAIPEMRKNRYSDTLSVGVSGAGGLLASMIPPSGMMVLYGLATGESISKLLIAGIIPGAIVALSFSLGIIAIAKVKPSVAPVVQEKYSWKEKFAALPKTWGVFAIFGTIFIGMFSGFFTASEAAAWGAFIALILLVIKTKKGFFKSFISSCVESASTTVSLLFLVLGAYVFSKLLVFSGLPSMISATVSNLDVPPIVILLGILATYFILGMFLDGVTMMLLTIPIYYPIVTELGYDGLWFGVMVVAMVEVGMVSPPFGIVAYSLKSIAPEIDIFKVFKGCMIFMVIQLAVIILLLFFPDIVTWLPNLMSG</sequence>
<organism evidence="9 10">
    <name type="scientific">Peribacillus faecalis</name>
    <dbReference type="NCBI Taxonomy" id="2772559"/>
    <lineage>
        <taxon>Bacteria</taxon>
        <taxon>Bacillati</taxon>
        <taxon>Bacillota</taxon>
        <taxon>Bacilli</taxon>
        <taxon>Bacillales</taxon>
        <taxon>Bacillaceae</taxon>
        <taxon>Peribacillus</taxon>
    </lineage>
</organism>
<evidence type="ECO:0000259" key="8">
    <source>
        <dbReference type="Pfam" id="PF06808"/>
    </source>
</evidence>
<feature type="domain" description="TRAP C4-dicarboxylate transport system permease DctM subunit" evidence="8">
    <location>
        <begin position="9"/>
        <end position="422"/>
    </location>
</feature>
<dbReference type="NCBIfam" id="TIGR00786">
    <property type="entry name" value="dctM"/>
    <property type="match status" value="1"/>
</dbReference>
<dbReference type="GO" id="GO:0005886">
    <property type="term" value="C:plasma membrane"/>
    <property type="evidence" value="ECO:0007669"/>
    <property type="project" value="UniProtKB-SubCell"/>
</dbReference>
<evidence type="ECO:0000256" key="4">
    <source>
        <dbReference type="ARBA" id="ARBA00022692"/>
    </source>
</evidence>
<feature type="transmembrane region" description="Helical" evidence="7">
    <location>
        <begin position="98"/>
        <end position="122"/>
    </location>
</feature>
<feature type="transmembrane region" description="Helical" evidence="7">
    <location>
        <begin position="281"/>
        <end position="299"/>
    </location>
</feature>
<dbReference type="Pfam" id="PF06808">
    <property type="entry name" value="DctM"/>
    <property type="match status" value="1"/>
</dbReference>
<dbReference type="PANTHER" id="PTHR33362:SF5">
    <property type="entry name" value="C4-DICARBOXYLATE TRAP TRANSPORTER LARGE PERMEASE PROTEIN DCTM"/>
    <property type="match status" value="1"/>
</dbReference>
<protein>
    <submittedName>
        <fullName evidence="9">TRAP transporter large permease</fullName>
    </submittedName>
</protein>
<evidence type="ECO:0000313" key="9">
    <source>
        <dbReference type="EMBL" id="MBD3107310.1"/>
    </source>
</evidence>
<keyword evidence="2" id="KW-1003">Cell membrane</keyword>
<feature type="transmembrane region" description="Helical" evidence="7">
    <location>
        <begin position="57"/>
        <end position="78"/>
    </location>
</feature>
<feature type="transmembrane region" description="Helical" evidence="7">
    <location>
        <begin position="361"/>
        <end position="387"/>
    </location>
</feature>
<feature type="transmembrane region" description="Helical" evidence="7">
    <location>
        <begin position="399"/>
        <end position="420"/>
    </location>
</feature>
<feature type="transmembrane region" description="Helical" evidence="7">
    <location>
        <begin position="134"/>
        <end position="153"/>
    </location>
</feature>
<dbReference type="EMBL" id="JACXSI010000005">
    <property type="protein sequence ID" value="MBD3107310.1"/>
    <property type="molecule type" value="Genomic_DNA"/>
</dbReference>
<name>A0A927CX77_9BACI</name>
<gene>
    <name evidence="9" type="ORF">IEO70_02945</name>
</gene>
<dbReference type="GO" id="GO:0022857">
    <property type="term" value="F:transmembrane transporter activity"/>
    <property type="evidence" value="ECO:0007669"/>
    <property type="project" value="TreeGrafter"/>
</dbReference>
<comment type="subcellular location">
    <subcellularLocation>
        <location evidence="1">Cell inner membrane</location>
        <topology evidence="1">Multi-pass membrane protein</topology>
    </subcellularLocation>
</comment>